<dbReference type="EMBL" id="CP132968">
    <property type="protein sequence ID" value="WMD15704.1"/>
    <property type="molecule type" value="Genomic_DNA"/>
</dbReference>
<reference evidence="1" key="1">
    <citation type="submission" date="2023-08" db="EMBL/GenBank/DDBJ databases">
        <title>Complete Genome Sequences of butyrate producing Anaerostipes hadrus strains BA1 and GIF7 isolated from the terminal ileum of a healthy lean male.</title>
        <authorList>
            <person name="Low A."/>
            <person name="Sheludchenko M."/>
            <person name="Cheng H.E."/>
            <person name="Koh X.Q."/>
            <person name="Lee J."/>
        </authorList>
    </citation>
    <scope>NUCLEOTIDE SEQUENCE</scope>
    <source>
        <strain evidence="1">BA1</strain>
    </source>
</reference>
<dbReference type="Gene3D" id="1.10.1200.10">
    <property type="entry name" value="ACP-like"/>
    <property type="match status" value="1"/>
</dbReference>
<gene>
    <name evidence="1" type="ORF">RBI15_09980</name>
</gene>
<evidence type="ECO:0000313" key="2">
    <source>
        <dbReference type="Proteomes" id="UP001243496"/>
    </source>
</evidence>
<name>A0AAQ3GPH7_ANAHA</name>
<dbReference type="Proteomes" id="UP001243496">
    <property type="component" value="Chromosome"/>
</dbReference>
<accession>A0AAQ3GPH7</accession>
<sequence length="82" mass="9711">MTNLEKYNKAFKRILKKEGEELKDLRYRGIPAWDSMGHMNLMGELEEFFDIMLDTQDVLAFTTYEKGKEILAKYGVEIEKEE</sequence>
<dbReference type="InterPro" id="IPR036736">
    <property type="entry name" value="ACP-like_sf"/>
</dbReference>
<proteinExistence type="predicted"/>
<organism evidence="1 2">
    <name type="scientific">Anaerostipes hadrus</name>
    <dbReference type="NCBI Taxonomy" id="649756"/>
    <lineage>
        <taxon>Bacteria</taxon>
        <taxon>Bacillati</taxon>
        <taxon>Bacillota</taxon>
        <taxon>Clostridia</taxon>
        <taxon>Lachnospirales</taxon>
        <taxon>Lachnospiraceae</taxon>
        <taxon>Anaerostipes</taxon>
    </lineage>
</organism>
<protein>
    <submittedName>
        <fullName evidence="1">Acyl carrier protein</fullName>
    </submittedName>
</protein>
<dbReference type="RefSeq" id="WP_306856308.1">
    <property type="nucleotide sequence ID" value="NZ_CP132968.1"/>
</dbReference>
<dbReference type="GeneID" id="92741720"/>
<evidence type="ECO:0000313" key="1">
    <source>
        <dbReference type="EMBL" id="WMD15704.1"/>
    </source>
</evidence>
<dbReference type="AlphaFoldDB" id="A0AAQ3GPH7"/>
<dbReference type="SUPFAM" id="SSF47336">
    <property type="entry name" value="ACP-like"/>
    <property type="match status" value="1"/>
</dbReference>